<evidence type="ECO:0000256" key="4">
    <source>
        <dbReference type="ARBA" id="ARBA00022660"/>
    </source>
</evidence>
<feature type="domain" description="Cytochrome oxidase subunit II transmembrane region profile" evidence="20">
    <location>
        <begin position="26"/>
        <end position="123"/>
    </location>
</feature>
<dbReference type="CDD" id="cd04213">
    <property type="entry name" value="CuRO_CcO_Caa3_II"/>
    <property type="match status" value="1"/>
</dbReference>
<dbReference type="EMBL" id="JBHUMM010000045">
    <property type="protein sequence ID" value="MFD2673663.1"/>
    <property type="molecule type" value="Genomic_DNA"/>
</dbReference>
<dbReference type="Gene3D" id="2.60.40.420">
    <property type="entry name" value="Cupredoxins - blue copper proteins"/>
    <property type="match status" value="1"/>
</dbReference>
<dbReference type="SUPFAM" id="SSF49503">
    <property type="entry name" value="Cupredoxins"/>
    <property type="match status" value="1"/>
</dbReference>
<protein>
    <recommendedName>
        <fullName evidence="17">Cytochrome c oxidase subunit 2</fullName>
        <ecNumber evidence="17">7.1.1.9</ecNumber>
    </recommendedName>
</protein>
<evidence type="ECO:0000256" key="13">
    <source>
        <dbReference type="ARBA" id="ARBA00024688"/>
    </source>
</evidence>
<comment type="catalytic activity">
    <reaction evidence="14 17">
        <text>4 Fe(II)-[cytochrome c] + O2 + 8 H(+)(in) = 4 Fe(III)-[cytochrome c] + 2 H2O + 4 H(+)(out)</text>
        <dbReference type="Rhea" id="RHEA:11436"/>
        <dbReference type="Rhea" id="RHEA-COMP:10350"/>
        <dbReference type="Rhea" id="RHEA-COMP:14399"/>
        <dbReference type="ChEBI" id="CHEBI:15377"/>
        <dbReference type="ChEBI" id="CHEBI:15378"/>
        <dbReference type="ChEBI" id="CHEBI:15379"/>
        <dbReference type="ChEBI" id="CHEBI:29033"/>
        <dbReference type="ChEBI" id="CHEBI:29034"/>
        <dbReference type="EC" id="7.1.1.9"/>
    </reaction>
</comment>
<dbReference type="InterPro" id="IPR008972">
    <property type="entry name" value="Cupredoxin"/>
</dbReference>
<dbReference type="InterPro" id="IPR001505">
    <property type="entry name" value="Copper_CuA"/>
</dbReference>
<dbReference type="PROSITE" id="PS51257">
    <property type="entry name" value="PROKAR_LIPOPROTEIN"/>
    <property type="match status" value="1"/>
</dbReference>
<dbReference type="InterPro" id="IPR009056">
    <property type="entry name" value="Cyt_c-like_dom"/>
</dbReference>
<name>A0ABW5RF26_9BACL</name>
<dbReference type="Pfam" id="PF02790">
    <property type="entry name" value="COX2_TM"/>
    <property type="match status" value="1"/>
</dbReference>
<gene>
    <name evidence="22" type="primary">coxB</name>
    <name evidence="22" type="ORF">ACFSUC_19105</name>
</gene>
<evidence type="ECO:0000256" key="18">
    <source>
        <dbReference type="SAM" id="Phobius"/>
    </source>
</evidence>
<evidence type="ECO:0000256" key="10">
    <source>
        <dbReference type="ARBA" id="ARBA00023004"/>
    </source>
</evidence>
<dbReference type="InterPro" id="IPR045187">
    <property type="entry name" value="CcO_II"/>
</dbReference>
<sequence length="340" mass="38001">MKPWKLAKRLAPLLLLFSFVLSGCSSILGDDASPLNPKGSVGEDQLSLIKLSLFIMFFVLVVVFVLYAYIVVKFRKRKNQTGVPKQTEGSHVLEIVWTVIPLVLLLILAVPMVSQTFALAKDYSETKEAEQVKVIGHQFWWEFQYPEHGITTAQDLVIPVNTKIAFELTSTDVIHSFWVPGLGGKMDTNPGMTNKMYLDAKETGVYKGKCAELCGASHALMDFKVIVVTEEEYQEWVAKMLEPTQPVAEQDDLALGEQIFKAKCMSCHAVDGTQGGLYPNLKGFADRELVAGIRPNTEEWIKKWLDDPESVKEGVLMPDVPLTDEELDALTKYLQSLTLE</sequence>
<dbReference type="EC" id="7.1.1.9" evidence="17"/>
<dbReference type="PANTHER" id="PTHR22888:SF10">
    <property type="entry name" value="CYTOCHROME C OXIDASE SUBUNIT 2"/>
    <property type="match status" value="1"/>
</dbReference>
<evidence type="ECO:0000256" key="8">
    <source>
        <dbReference type="ARBA" id="ARBA00022982"/>
    </source>
</evidence>
<evidence type="ECO:0000256" key="1">
    <source>
        <dbReference type="ARBA" id="ARBA00004141"/>
    </source>
</evidence>
<feature type="domain" description="Cytochrome oxidase subunit II copper A binding" evidence="19">
    <location>
        <begin position="127"/>
        <end position="239"/>
    </location>
</feature>
<dbReference type="RefSeq" id="WP_379931248.1">
    <property type="nucleotide sequence ID" value="NZ_JBHUMM010000045.1"/>
</dbReference>
<keyword evidence="15" id="KW-0349">Heme</keyword>
<dbReference type="PRINTS" id="PR01166">
    <property type="entry name" value="CYCOXIDASEII"/>
</dbReference>
<accession>A0ABW5RF26</accession>
<evidence type="ECO:0000259" key="21">
    <source>
        <dbReference type="PROSITE" id="PS51007"/>
    </source>
</evidence>
<dbReference type="PROSITE" id="PS50857">
    <property type="entry name" value="COX2_CUA"/>
    <property type="match status" value="1"/>
</dbReference>
<evidence type="ECO:0000256" key="12">
    <source>
        <dbReference type="ARBA" id="ARBA00023136"/>
    </source>
</evidence>
<feature type="domain" description="Cytochrome c" evidence="21">
    <location>
        <begin position="251"/>
        <end position="338"/>
    </location>
</feature>
<dbReference type="PROSITE" id="PS00078">
    <property type="entry name" value="COX2"/>
    <property type="match status" value="1"/>
</dbReference>
<dbReference type="InterPro" id="IPR036257">
    <property type="entry name" value="Cyt_c_oxidase_su2_TM_sf"/>
</dbReference>
<keyword evidence="8 16" id="KW-0249">Electron transport</keyword>
<dbReference type="SUPFAM" id="SSF81464">
    <property type="entry name" value="Cytochrome c oxidase subunit II-like, transmembrane region"/>
    <property type="match status" value="1"/>
</dbReference>
<dbReference type="NCBIfam" id="TIGR02866">
    <property type="entry name" value="CoxB"/>
    <property type="match status" value="1"/>
</dbReference>
<feature type="transmembrane region" description="Helical" evidence="18">
    <location>
        <begin position="92"/>
        <end position="113"/>
    </location>
</feature>
<reference evidence="23" key="1">
    <citation type="journal article" date="2019" name="Int. J. Syst. Evol. Microbiol.">
        <title>The Global Catalogue of Microorganisms (GCM) 10K type strain sequencing project: providing services to taxonomists for standard genome sequencing and annotation.</title>
        <authorList>
            <consortium name="The Broad Institute Genomics Platform"/>
            <consortium name="The Broad Institute Genome Sequencing Center for Infectious Disease"/>
            <person name="Wu L."/>
            <person name="Ma J."/>
        </authorList>
    </citation>
    <scope>NUCLEOTIDE SEQUENCE [LARGE SCALE GENOMIC DNA]</scope>
    <source>
        <strain evidence="23">KCTC 33676</strain>
    </source>
</reference>
<dbReference type="InterPro" id="IPR011759">
    <property type="entry name" value="Cyt_c_oxidase_su2_TM_dom"/>
</dbReference>
<evidence type="ECO:0000313" key="23">
    <source>
        <dbReference type="Proteomes" id="UP001597497"/>
    </source>
</evidence>
<dbReference type="PROSITE" id="PS50999">
    <property type="entry name" value="COX2_TM"/>
    <property type="match status" value="1"/>
</dbReference>
<evidence type="ECO:0000256" key="11">
    <source>
        <dbReference type="ARBA" id="ARBA00023008"/>
    </source>
</evidence>
<evidence type="ECO:0000256" key="5">
    <source>
        <dbReference type="ARBA" id="ARBA00022692"/>
    </source>
</evidence>
<comment type="subcellular location">
    <subcellularLocation>
        <location evidence="16">Cell membrane</location>
        <topology evidence="16">Multi-pass membrane protein</topology>
    </subcellularLocation>
    <subcellularLocation>
        <location evidence="1">Membrane</location>
        <topology evidence="1">Multi-pass membrane protein</topology>
    </subcellularLocation>
</comment>
<keyword evidence="4 16" id="KW-0679">Respiratory chain</keyword>
<evidence type="ECO:0000256" key="14">
    <source>
        <dbReference type="ARBA" id="ARBA00047816"/>
    </source>
</evidence>
<comment type="caution">
    <text evidence="22">The sequence shown here is derived from an EMBL/GenBank/DDBJ whole genome shotgun (WGS) entry which is preliminary data.</text>
</comment>
<evidence type="ECO:0000256" key="6">
    <source>
        <dbReference type="ARBA" id="ARBA00022723"/>
    </source>
</evidence>
<evidence type="ECO:0000256" key="17">
    <source>
        <dbReference type="RuleBase" id="RU004024"/>
    </source>
</evidence>
<keyword evidence="9 18" id="KW-1133">Transmembrane helix</keyword>
<keyword evidence="7" id="KW-1278">Translocase</keyword>
<dbReference type="InterPro" id="IPR002429">
    <property type="entry name" value="CcO_II-like_C"/>
</dbReference>
<evidence type="ECO:0000313" key="22">
    <source>
        <dbReference type="EMBL" id="MFD2673663.1"/>
    </source>
</evidence>
<keyword evidence="12 18" id="KW-0472">Membrane</keyword>
<dbReference type="InterPro" id="IPR034236">
    <property type="entry name" value="CuRO_CcO_Caa3_II"/>
</dbReference>
<dbReference type="Pfam" id="PF00116">
    <property type="entry name" value="COX2"/>
    <property type="match status" value="1"/>
</dbReference>
<dbReference type="Pfam" id="PF00034">
    <property type="entry name" value="Cytochrom_C"/>
    <property type="match status" value="1"/>
</dbReference>
<keyword evidence="3 16" id="KW-0813">Transport</keyword>
<evidence type="ECO:0000256" key="2">
    <source>
        <dbReference type="ARBA" id="ARBA00007866"/>
    </source>
</evidence>
<keyword evidence="23" id="KW-1185">Reference proteome</keyword>
<keyword evidence="11 17" id="KW-0186">Copper</keyword>
<keyword evidence="5 16" id="KW-0812">Transmembrane</keyword>
<evidence type="ECO:0000259" key="19">
    <source>
        <dbReference type="PROSITE" id="PS50857"/>
    </source>
</evidence>
<proteinExistence type="inferred from homology"/>
<dbReference type="InterPro" id="IPR014222">
    <property type="entry name" value="Cyt_c_oxidase_su2"/>
</dbReference>
<dbReference type="PROSITE" id="PS51007">
    <property type="entry name" value="CYTC"/>
    <property type="match status" value="1"/>
</dbReference>
<dbReference type="Proteomes" id="UP001597497">
    <property type="component" value="Unassembled WGS sequence"/>
</dbReference>
<evidence type="ECO:0000259" key="20">
    <source>
        <dbReference type="PROSITE" id="PS50999"/>
    </source>
</evidence>
<dbReference type="PANTHER" id="PTHR22888">
    <property type="entry name" value="CYTOCHROME C OXIDASE, SUBUNIT II"/>
    <property type="match status" value="1"/>
</dbReference>
<comment type="similarity">
    <text evidence="2 16">Belongs to the cytochrome c oxidase subunit 2 family.</text>
</comment>
<evidence type="ECO:0000256" key="9">
    <source>
        <dbReference type="ARBA" id="ARBA00022989"/>
    </source>
</evidence>
<dbReference type="Gene3D" id="1.10.287.90">
    <property type="match status" value="1"/>
</dbReference>
<comment type="cofactor">
    <cofactor evidence="17">
        <name>Cu cation</name>
        <dbReference type="ChEBI" id="CHEBI:23378"/>
    </cofactor>
    <text evidence="17">Binds a copper A center.</text>
</comment>
<evidence type="ECO:0000256" key="3">
    <source>
        <dbReference type="ARBA" id="ARBA00022448"/>
    </source>
</evidence>
<evidence type="ECO:0000256" key="7">
    <source>
        <dbReference type="ARBA" id="ARBA00022967"/>
    </source>
</evidence>
<keyword evidence="6 15" id="KW-0479">Metal-binding</keyword>
<feature type="transmembrane region" description="Helical" evidence="18">
    <location>
        <begin position="53"/>
        <end position="72"/>
    </location>
</feature>
<evidence type="ECO:0000256" key="16">
    <source>
        <dbReference type="RuleBase" id="RU000456"/>
    </source>
</evidence>
<comment type="function">
    <text evidence="13 17">Subunits I and II form the functional core of the enzyme complex. Electrons originating in cytochrome c are transferred via heme a and Cu(A) to the binuclear center formed by heme a3 and Cu(B).</text>
</comment>
<organism evidence="22 23">
    <name type="scientific">Marinicrinis sediminis</name>
    <dbReference type="NCBI Taxonomy" id="1652465"/>
    <lineage>
        <taxon>Bacteria</taxon>
        <taxon>Bacillati</taxon>
        <taxon>Bacillota</taxon>
        <taxon>Bacilli</taxon>
        <taxon>Bacillales</taxon>
        <taxon>Paenibacillaceae</taxon>
    </lineage>
</organism>
<evidence type="ECO:0000256" key="15">
    <source>
        <dbReference type="PROSITE-ProRule" id="PRU00433"/>
    </source>
</evidence>
<keyword evidence="10 15" id="KW-0408">Iron</keyword>